<evidence type="ECO:0000256" key="1">
    <source>
        <dbReference type="SAM" id="MobiDB-lite"/>
    </source>
</evidence>
<proteinExistence type="predicted"/>
<organism evidence="2 3">
    <name type="scientific">Streptomyces silvensis</name>
    <dbReference type="NCBI Taxonomy" id="1765722"/>
    <lineage>
        <taxon>Bacteria</taxon>
        <taxon>Bacillati</taxon>
        <taxon>Actinomycetota</taxon>
        <taxon>Actinomycetes</taxon>
        <taxon>Kitasatosporales</taxon>
        <taxon>Streptomycetaceae</taxon>
        <taxon>Streptomyces</taxon>
    </lineage>
</organism>
<evidence type="ECO:0008006" key="4">
    <source>
        <dbReference type="Google" id="ProtNLM"/>
    </source>
</evidence>
<feature type="region of interest" description="Disordered" evidence="1">
    <location>
        <begin position="38"/>
        <end position="62"/>
    </location>
</feature>
<evidence type="ECO:0000313" key="3">
    <source>
        <dbReference type="Proteomes" id="UP000054804"/>
    </source>
</evidence>
<accession>A0A0W7X635</accession>
<dbReference type="EMBL" id="LOCL01000031">
    <property type="protein sequence ID" value="KUF18178.1"/>
    <property type="molecule type" value="Genomic_DNA"/>
</dbReference>
<gene>
    <name evidence="2" type="ORF">AT728_24670</name>
</gene>
<protein>
    <recommendedName>
        <fullName evidence="4">Transposase</fullName>
    </recommendedName>
</protein>
<sequence length="62" mass="7015">MLRSLGWWMHARRLVRDHERLPAHTEATINTAVITLMPSRPTRPRGYPTAAAPRSAELVRAA</sequence>
<evidence type="ECO:0000313" key="2">
    <source>
        <dbReference type="EMBL" id="KUF18178.1"/>
    </source>
</evidence>
<dbReference type="AlphaFoldDB" id="A0A0W7X635"/>
<name>A0A0W7X635_9ACTN</name>
<comment type="caution">
    <text evidence="2">The sequence shown here is derived from an EMBL/GenBank/DDBJ whole genome shotgun (WGS) entry which is preliminary data.</text>
</comment>
<dbReference type="Proteomes" id="UP000054804">
    <property type="component" value="Unassembled WGS sequence"/>
</dbReference>
<keyword evidence="3" id="KW-1185">Reference proteome</keyword>
<reference evidence="2 3" key="1">
    <citation type="submission" date="2015-12" db="EMBL/GenBank/DDBJ databases">
        <title>Draft genome sequence of Streptomyces silvensis ATCC 53525, a producer of novel hormone antagonists.</title>
        <authorList>
            <person name="Johnston C.W."/>
            <person name="Li Y."/>
            <person name="Magarvey N.A."/>
        </authorList>
    </citation>
    <scope>NUCLEOTIDE SEQUENCE [LARGE SCALE GENOMIC DNA]</scope>
    <source>
        <strain evidence="2 3">ATCC 53525</strain>
    </source>
</reference>